<dbReference type="RefSeq" id="WP_131448204.1">
    <property type="nucleotide sequence ID" value="NZ_SJZB01000045.1"/>
</dbReference>
<feature type="domain" description="FIST" evidence="1">
    <location>
        <begin position="29"/>
        <end position="220"/>
    </location>
</feature>
<reference evidence="3 4" key="1">
    <citation type="submission" date="2019-03" db="EMBL/GenBank/DDBJ databases">
        <title>Genome sequence of Thiobacillaceae bacterium LSR1, a sulfur-oxidizing bacterium isolated from freshwater sediment.</title>
        <authorList>
            <person name="Li S."/>
        </authorList>
    </citation>
    <scope>NUCLEOTIDE SEQUENCE [LARGE SCALE GENOMIC DNA]</scope>
    <source>
        <strain evidence="3 4">LSR1</strain>
    </source>
</reference>
<dbReference type="InterPro" id="IPR019494">
    <property type="entry name" value="FIST_C"/>
</dbReference>
<protein>
    <submittedName>
        <fullName evidence="3">Histidine kinase</fullName>
    </submittedName>
</protein>
<accession>A0A4R1B6D9</accession>
<dbReference type="AlphaFoldDB" id="A0A4R1B6D9"/>
<name>A0A4R1B6D9_9PROT</name>
<dbReference type="Proteomes" id="UP000295443">
    <property type="component" value="Unassembled WGS sequence"/>
</dbReference>
<dbReference type="SMART" id="SM01204">
    <property type="entry name" value="FIST_C"/>
    <property type="match status" value="1"/>
</dbReference>
<evidence type="ECO:0000313" key="3">
    <source>
        <dbReference type="EMBL" id="TCJ12227.1"/>
    </source>
</evidence>
<sequence>MTASAMLYLPDIRTADVEPVLARWRADRPGMGVLALVPEAERAAVPVLQRACTDAGVALAGGVFPALVESGEFVTQGTWLLRLDHMPYVALYPDLPHDERLPGVLDAMVADLLGKLGDGPDTTLFMLFDGMVPNIGSILDELYLRLSNRVHYMGVNAGSETFQPMPCLFDQSRIAQNGLLAVLVEAHRGAILEHGYEVPEQTITATSTEGNRILQIDWRPAFDVYRELAAEQYGVEVTRDNFYQLGVHFPFGIVRANGITVVRIPVALEEDGSLFCVGEVPANAMLALLRAPAVDSRHTLKTVTRGLAELDGSLDGRDLLLFYCAGRRLHLGLDAARGELRGLAELSRAGSLAGALSLGEIGSTTQWGYPLFHNATLVASLWNASARP</sequence>
<gene>
    <name evidence="3" type="ORF">EZJ19_12845</name>
</gene>
<dbReference type="OrthoDB" id="378730at2"/>
<organism evidence="3 4">
    <name type="scientific">Parasulfuritortus cantonensis</name>
    <dbReference type="NCBI Taxonomy" id="2528202"/>
    <lineage>
        <taxon>Bacteria</taxon>
        <taxon>Pseudomonadati</taxon>
        <taxon>Pseudomonadota</taxon>
        <taxon>Betaproteobacteria</taxon>
        <taxon>Nitrosomonadales</taxon>
        <taxon>Thiobacillaceae</taxon>
        <taxon>Parasulfuritortus</taxon>
    </lineage>
</organism>
<dbReference type="InterPro" id="IPR013702">
    <property type="entry name" value="FIST_domain_N"/>
</dbReference>
<dbReference type="PANTHER" id="PTHR40252:SF2">
    <property type="entry name" value="BLR0328 PROTEIN"/>
    <property type="match status" value="1"/>
</dbReference>
<proteinExistence type="predicted"/>
<dbReference type="GO" id="GO:0016301">
    <property type="term" value="F:kinase activity"/>
    <property type="evidence" value="ECO:0007669"/>
    <property type="project" value="UniProtKB-KW"/>
</dbReference>
<evidence type="ECO:0000259" key="1">
    <source>
        <dbReference type="SMART" id="SM00897"/>
    </source>
</evidence>
<keyword evidence="3" id="KW-0418">Kinase</keyword>
<dbReference type="EMBL" id="SJZB01000045">
    <property type="protein sequence ID" value="TCJ12227.1"/>
    <property type="molecule type" value="Genomic_DNA"/>
</dbReference>
<evidence type="ECO:0000259" key="2">
    <source>
        <dbReference type="SMART" id="SM01204"/>
    </source>
</evidence>
<dbReference type="Pfam" id="PF10442">
    <property type="entry name" value="FIST_C"/>
    <property type="match status" value="1"/>
</dbReference>
<keyword evidence="4" id="KW-1185">Reference proteome</keyword>
<comment type="caution">
    <text evidence="3">The sequence shown here is derived from an EMBL/GenBank/DDBJ whole genome shotgun (WGS) entry which is preliminary data.</text>
</comment>
<dbReference type="PANTHER" id="PTHR40252">
    <property type="entry name" value="BLR0328 PROTEIN"/>
    <property type="match status" value="1"/>
</dbReference>
<feature type="domain" description="FIST C-domain" evidence="2">
    <location>
        <begin position="221"/>
        <end position="364"/>
    </location>
</feature>
<dbReference type="SMART" id="SM00897">
    <property type="entry name" value="FIST"/>
    <property type="match status" value="1"/>
</dbReference>
<evidence type="ECO:0000313" key="4">
    <source>
        <dbReference type="Proteomes" id="UP000295443"/>
    </source>
</evidence>
<keyword evidence="3" id="KW-0808">Transferase</keyword>
<dbReference type="Pfam" id="PF08495">
    <property type="entry name" value="FIST"/>
    <property type="match status" value="1"/>
</dbReference>